<dbReference type="Proteomes" id="UP001596513">
    <property type="component" value="Unassembled WGS sequence"/>
</dbReference>
<dbReference type="RefSeq" id="WP_380207503.1">
    <property type="nucleotide sequence ID" value="NZ_JBHTEK010000007.1"/>
</dbReference>
<dbReference type="EMBL" id="JBHTEK010000007">
    <property type="protein sequence ID" value="MFC7671424.1"/>
    <property type="molecule type" value="Genomic_DNA"/>
</dbReference>
<accession>A0ABW2UEI2</accession>
<comment type="caution">
    <text evidence="2">The sequence shown here is derived from an EMBL/GenBank/DDBJ whole genome shotgun (WGS) entry which is preliminary data.</text>
</comment>
<proteinExistence type="predicted"/>
<evidence type="ECO:0000313" key="3">
    <source>
        <dbReference type="Proteomes" id="UP001596513"/>
    </source>
</evidence>
<gene>
    <name evidence="2" type="ORF">ACFQT0_31460</name>
</gene>
<organism evidence="2 3">
    <name type="scientific">Hymenobacter humi</name>
    <dbReference type="NCBI Taxonomy" id="1411620"/>
    <lineage>
        <taxon>Bacteria</taxon>
        <taxon>Pseudomonadati</taxon>
        <taxon>Bacteroidota</taxon>
        <taxon>Cytophagia</taxon>
        <taxon>Cytophagales</taxon>
        <taxon>Hymenobacteraceae</taxon>
        <taxon>Hymenobacter</taxon>
    </lineage>
</organism>
<evidence type="ECO:0008006" key="4">
    <source>
        <dbReference type="Google" id="ProtNLM"/>
    </source>
</evidence>
<evidence type="ECO:0000256" key="1">
    <source>
        <dbReference type="SAM" id="MobiDB-lite"/>
    </source>
</evidence>
<keyword evidence="3" id="KW-1185">Reference proteome</keyword>
<reference evidence="3" key="1">
    <citation type="journal article" date="2019" name="Int. J. Syst. Evol. Microbiol.">
        <title>The Global Catalogue of Microorganisms (GCM) 10K type strain sequencing project: providing services to taxonomists for standard genome sequencing and annotation.</title>
        <authorList>
            <consortium name="The Broad Institute Genomics Platform"/>
            <consortium name="The Broad Institute Genome Sequencing Center for Infectious Disease"/>
            <person name="Wu L."/>
            <person name="Ma J."/>
        </authorList>
    </citation>
    <scope>NUCLEOTIDE SEQUENCE [LARGE SCALE GENOMIC DNA]</scope>
    <source>
        <strain evidence="3">JCM 19635</strain>
    </source>
</reference>
<evidence type="ECO:0000313" key="2">
    <source>
        <dbReference type="EMBL" id="MFC7671424.1"/>
    </source>
</evidence>
<feature type="region of interest" description="Disordered" evidence="1">
    <location>
        <begin position="154"/>
        <end position="184"/>
    </location>
</feature>
<sequence length="194" mass="21413">MLVLHSVTLAKQSLPLVAKAGGSLFYYGDNDQAGIDLQAFYQAHCRQHGAGFYAQNEGYRGYKDLNDSLCKKLPAKPLPARGQAPSPQAETAKWWLWVLFRGPRARTGSARFTPMPTRLRAKRPCWPCARLAGEAVLTRFCERVGSGRRFRFEQQGGGRAAGHWPLPGGRRRMPTPGRPAPACPPAIRASWGRA</sequence>
<protein>
    <recommendedName>
        <fullName evidence="4">Toprim domain-containing protein</fullName>
    </recommendedName>
</protein>
<name>A0ABW2UEI2_9BACT</name>